<protein>
    <recommendedName>
        <fullName evidence="6">Protein YIPF</fullName>
    </recommendedName>
</protein>
<evidence type="ECO:0000313" key="12">
    <source>
        <dbReference type="WBParaSite" id="BXY_1756500.1"/>
    </source>
</evidence>
<dbReference type="WBParaSite" id="BXY_1756500.1">
    <property type="protein sequence ID" value="BXY_1756500.1"/>
    <property type="gene ID" value="BXY_1756500"/>
</dbReference>
<dbReference type="GO" id="GO:0016192">
    <property type="term" value="P:vesicle-mediated transport"/>
    <property type="evidence" value="ECO:0007669"/>
    <property type="project" value="InterPro"/>
</dbReference>
<dbReference type="Proteomes" id="UP000659654">
    <property type="component" value="Unassembled WGS sequence"/>
</dbReference>
<evidence type="ECO:0000256" key="1">
    <source>
        <dbReference type="ARBA" id="ARBA00004141"/>
    </source>
</evidence>
<organism evidence="10 12">
    <name type="scientific">Bursaphelenchus xylophilus</name>
    <name type="common">Pinewood nematode worm</name>
    <name type="synonym">Aphelenchoides xylophilus</name>
    <dbReference type="NCBI Taxonomy" id="6326"/>
    <lineage>
        <taxon>Eukaryota</taxon>
        <taxon>Metazoa</taxon>
        <taxon>Ecdysozoa</taxon>
        <taxon>Nematoda</taxon>
        <taxon>Chromadorea</taxon>
        <taxon>Rhabditida</taxon>
        <taxon>Tylenchina</taxon>
        <taxon>Tylenchomorpha</taxon>
        <taxon>Aphelenchoidea</taxon>
        <taxon>Aphelenchoididae</taxon>
        <taxon>Bursaphelenchus</taxon>
    </lineage>
</organism>
<keyword evidence="11" id="KW-1185">Reference proteome</keyword>
<evidence type="ECO:0000256" key="3">
    <source>
        <dbReference type="ARBA" id="ARBA00022692"/>
    </source>
</evidence>
<sequence>MANLQFQDFTVGGHDSPFTSINSSNDQRDSTNTKDDINLIGSDSQTSVSNAGSNFLSLQFYKQYFDVDTDTVQSRILSSFIPKMNGNFIRDNIQPSADLYGPFWISVTLVFFAAICGNFAHYIDSLGDTYTANDFRLVTGVATLIFLYVTFVPLLVYTVLWYRKSAIQYGYIELLCAFGYSLSIFVPVSVLWIVHYQAFRWTLIVVSVALSGTVLANTVWGAIKTDSNKLVAFGLVAGVILLHSLLAIGIKELYFDTVIPNGGAVSIAPPPPTPAALIIDNKTELPATLKPQALVAKNDEIKLPEDLKNSSVKTGKRETVATTLLATEPAEPTTVSPVKKEEKKLEKEKKNEVKQDKNGTQKKEEAPKTKSEDNEVKTQLITTVIPPKSADNSTKL</sequence>
<reference evidence="9" key="2">
    <citation type="submission" date="2020-09" db="EMBL/GenBank/DDBJ databases">
        <authorList>
            <person name="Kikuchi T."/>
        </authorList>
    </citation>
    <scope>NUCLEOTIDE SEQUENCE</scope>
    <source>
        <strain evidence="9">Ka4C1</strain>
    </source>
</reference>
<feature type="transmembrane region" description="Helical" evidence="6">
    <location>
        <begin position="174"/>
        <end position="195"/>
    </location>
</feature>
<feature type="transmembrane region" description="Helical" evidence="6">
    <location>
        <begin position="135"/>
        <end position="162"/>
    </location>
</feature>
<comment type="subcellular location">
    <subcellularLocation>
        <location evidence="6">Golgi apparatus membrane</location>
        <topology evidence="6">Multi-pass membrane protein</topology>
    </subcellularLocation>
    <subcellularLocation>
        <location evidence="1">Membrane</location>
        <topology evidence="1">Multi-pass membrane protein</topology>
    </subcellularLocation>
</comment>
<evidence type="ECO:0000256" key="4">
    <source>
        <dbReference type="ARBA" id="ARBA00022989"/>
    </source>
</evidence>
<feature type="transmembrane region" description="Helical" evidence="6">
    <location>
        <begin position="201"/>
        <end position="223"/>
    </location>
</feature>
<evidence type="ECO:0000313" key="11">
    <source>
        <dbReference type="Proteomes" id="UP000659654"/>
    </source>
</evidence>
<feature type="domain" description="Yip1" evidence="8">
    <location>
        <begin position="88"/>
        <end position="247"/>
    </location>
</feature>
<feature type="region of interest" description="Disordered" evidence="7">
    <location>
        <begin position="308"/>
        <end position="396"/>
    </location>
</feature>
<dbReference type="GO" id="GO:0031267">
    <property type="term" value="F:small GTPase binding"/>
    <property type="evidence" value="ECO:0007669"/>
    <property type="project" value="InterPro"/>
</dbReference>
<keyword evidence="3 6" id="KW-0812">Transmembrane</keyword>
<accession>A0A1I7SWY3</accession>
<keyword evidence="5 6" id="KW-0472">Membrane</keyword>
<feature type="transmembrane region" description="Helical" evidence="6">
    <location>
        <begin position="230"/>
        <end position="250"/>
    </location>
</feature>
<evidence type="ECO:0000256" key="6">
    <source>
        <dbReference type="RuleBase" id="RU361264"/>
    </source>
</evidence>
<dbReference type="InterPro" id="IPR039765">
    <property type="entry name" value="Yip5/YIPF1/YIPF2"/>
</dbReference>
<reference evidence="12" key="1">
    <citation type="submission" date="2016-11" db="UniProtKB">
        <authorList>
            <consortium name="WormBaseParasite"/>
        </authorList>
    </citation>
    <scope>IDENTIFICATION</scope>
</reference>
<proteinExistence type="inferred from homology"/>
<feature type="compositionally biased region" description="Basic and acidic residues" evidence="7">
    <location>
        <begin position="26"/>
        <end position="37"/>
    </location>
</feature>
<gene>
    <name evidence="9" type="ORF">BXYJ_LOCUS4660</name>
</gene>
<dbReference type="Pfam" id="PF04893">
    <property type="entry name" value="Yip1"/>
    <property type="match status" value="1"/>
</dbReference>
<dbReference type="PANTHER" id="PTHR12822:SF2">
    <property type="entry name" value="PROTEIN YIPF"/>
    <property type="match status" value="1"/>
</dbReference>
<dbReference type="GO" id="GO:0000139">
    <property type="term" value="C:Golgi membrane"/>
    <property type="evidence" value="ECO:0007669"/>
    <property type="project" value="UniProtKB-SubCell"/>
</dbReference>
<dbReference type="PANTHER" id="PTHR12822">
    <property type="entry name" value="PROTEIN YIPF"/>
    <property type="match status" value="1"/>
</dbReference>
<evidence type="ECO:0000256" key="7">
    <source>
        <dbReference type="SAM" id="MobiDB-lite"/>
    </source>
</evidence>
<dbReference type="Proteomes" id="UP000582659">
    <property type="component" value="Unassembled WGS sequence"/>
</dbReference>
<evidence type="ECO:0000313" key="9">
    <source>
        <dbReference type="EMBL" id="CAD5216688.1"/>
    </source>
</evidence>
<comment type="similarity">
    <text evidence="2 6">Belongs to the YIP1 family.</text>
</comment>
<dbReference type="OrthoDB" id="10256463at2759"/>
<dbReference type="Proteomes" id="UP000095284">
    <property type="component" value="Unplaced"/>
</dbReference>
<dbReference type="AlphaFoldDB" id="A0A1I7SWY3"/>
<dbReference type="InterPro" id="IPR006977">
    <property type="entry name" value="Yip1_dom"/>
</dbReference>
<evidence type="ECO:0000256" key="2">
    <source>
        <dbReference type="ARBA" id="ARBA00010596"/>
    </source>
</evidence>
<keyword evidence="4 6" id="KW-1133">Transmembrane helix</keyword>
<dbReference type="eggNOG" id="KOG3114">
    <property type="taxonomic scope" value="Eukaryota"/>
</dbReference>
<feature type="compositionally biased region" description="Basic and acidic residues" evidence="7">
    <location>
        <begin position="338"/>
        <end position="376"/>
    </location>
</feature>
<evidence type="ECO:0000313" key="10">
    <source>
        <dbReference type="Proteomes" id="UP000095284"/>
    </source>
</evidence>
<dbReference type="EMBL" id="CAJFCV020000002">
    <property type="protein sequence ID" value="CAG9100048.1"/>
    <property type="molecule type" value="Genomic_DNA"/>
</dbReference>
<evidence type="ECO:0000259" key="8">
    <source>
        <dbReference type="Pfam" id="PF04893"/>
    </source>
</evidence>
<evidence type="ECO:0000256" key="5">
    <source>
        <dbReference type="ARBA" id="ARBA00023136"/>
    </source>
</evidence>
<name>A0A1I7SWY3_BURXY</name>
<feature type="region of interest" description="Disordered" evidence="7">
    <location>
        <begin position="15"/>
        <end position="37"/>
    </location>
</feature>
<feature type="transmembrane region" description="Helical" evidence="6">
    <location>
        <begin position="99"/>
        <end position="123"/>
    </location>
</feature>
<dbReference type="EMBL" id="CAJFDI010000002">
    <property type="protein sequence ID" value="CAD5216688.1"/>
    <property type="molecule type" value="Genomic_DNA"/>
</dbReference>